<protein>
    <submittedName>
        <fullName evidence="1">Uncharacterized protein</fullName>
    </submittedName>
</protein>
<organism evidence="1 2">
    <name type="scientific">Nemania bipapillata</name>
    <dbReference type="NCBI Taxonomy" id="110536"/>
    <lineage>
        <taxon>Eukaryota</taxon>
        <taxon>Fungi</taxon>
        <taxon>Dikarya</taxon>
        <taxon>Ascomycota</taxon>
        <taxon>Pezizomycotina</taxon>
        <taxon>Sordariomycetes</taxon>
        <taxon>Xylariomycetidae</taxon>
        <taxon>Xylariales</taxon>
        <taxon>Xylariaceae</taxon>
        <taxon>Nemania</taxon>
    </lineage>
</organism>
<accession>A0ACC2I3Y5</accession>
<comment type="caution">
    <text evidence="1">The sequence shown here is derived from an EMBL/GenBank/DDBJ whole genome shotgun (WGS) entry which is preliminary data.</text>
</comment>
<dbReference type="Proteomes" id="UP001153334">
    <property type="component" value="Unassembled WGS sequence"/>
</dbReference>
<dbReference type="EMBL" id="JAPESX010002023">
    <property type="protein sequence ID" value="KAJ8109850.1"/>
    <property type="molecule type" value="Genomic_DNA"/>
</dbReference>
<proteinExistence type="predicted"/>
<name>A0ACC2I3Y5_9PEZI</name>
<gene>
    <name evidence="1" type="ORF">ONZ43_g6023</name>
</gene>
<evidence type="ECO:0000313" key="2">
    <source>
        <dbReference type="Proteomes" id="UP001153334"/>
    </source>
</evidence>
<reference evidence="1" key="1">
    <citation type="submission" date="2022-11" db="EMBL/GenBank/DDBJ databases">
        <title>Genome Sequence of Nemania bipapillata.</title>
        <authorList>
            <person name="Buettner E."/>
        </authorList>
    </citation>
    <scope>NUCLEOTIDE SEQUENCE</scope>
    <source>
        <strain evidence="1">CP14</strain>
    </source>
</reference>
<sequence length="225" mass="24479">MPGRPFYAHEATGAQKSHVYDRYADVLVDISCVPRGQACSIISGGADTKSAAIASNRFLSLGRHGPFADQLEYFTSIADLHLDLITDGQLYLEYPKEAFLFHRLLRDRAAPALATTATTAESSASGLFFLKHVDDKGDHLLVDEDYNIATVIDWQFACFVPACEAFGPSLLTAVLGKLYSPLAGLSVDDSYIAESLRRKGREDLAGLASRSELAKRFHSGLASNF</sequence>
<keyword evidence="2" id="KW-1185">Reference proteome</keyword>
<evidence type="ECO:0000313" key="1">
    <source>
        <dbReference type="EMBL" id="KAJ8109850.1"/>
    </source>
</evidence>